<comment type="similarity">
    <text evidence="1">Belongs to the short-chain dehydrogenases/reductases (SDR) family.</text>
</comment>
<evidence type="ECO:0000256" key="2">
    <source>
        <dbReference type="ARBA" id="ARBA00023002"/>
    </source>
</evidence>
<organism evidence="3 4">
    <name type="scientific">Ancylobacter novellus</name>
    <name type="common">Thiobacillus novellus</name>
    <dbReference type="NCBI Taxonomy" id="921"/>
    <lineage>
        <taxon>Bacteria</taxon>
        <taxon>Pseudomonadati</taxon>
        <taxon>Pseudomonadota</taxon>
        <taxon>Alphaproteobacteria</taxon>
        <taxon>Hyphomicrobiales</taxon>
        <taxon>Xanthobacteraceae</taxon>
        <taxon>Ancylobacter</taxon>
    </lineage>
</organism>
<evidence type="ECO:0000313" key="4">
    <source>
        <dbReference type="Proteomes" id="UP000248887"/>
    </source>
</evidence>
<dbReference type="SUPFAM" id="SSF51735">
    <property type="entry name" value="NAD(P)-binding Rossmann-fold domains"/>
    <property type="match status" value="1"/>
</dbReference>
<dbReference type="PRINTS" id="PR00081">
    <property type="entry name" value="GDHRDH"/>
</dbReference>
<proteinExistence type="inferred from homology"/>
<reference evidence="3 4" key="1">
    <citation type="submission" date="2017-08" db="EMBL/GenBank/DDBJ databases">
        <title>Infants hospitalized years apart are colonized by the same room-sourced microbial strains.</title>
        <authorList>
            <person name="Brooks B."/>
            <person name="Olm M.R."/>
            <person name="Firek B.A."/>
            <person name="Baker R."/>
            <person name="Thomas B.C."/>
            <person name="Morowitz M.J."/>
            <person name="Banfield J.F."/>
        </authorList>
    </citation>
    <scope>NUCLEOTIDE SEQUENCE [LARGE SCALE GENOMIC DNA]</scope>
    <source>
        <strain evidence="3">S2_005_001_R2_27</strain>
    </source>
</reference>
<dbReference type="Gene3D" id="3.40.50.720">
    <property type="entry name" value="NAD(P)-binding Rossmann-like Domain"/>
    <property type="match status" value="1"/>
</dbReference>
<dbReference type="InterPro" id="IPR002347">
    <property type="entry name" value="SDR_fam"/>
</dbReference>
<dbReference type="AlphaFoldDB" id="A0A2W5R3J9"/>
<gene>
    <name evidence="3" type="ORF">DI549_13580</name>
</gene>
<accession>A0A2W5R3J9</accession>
<evidence type="ECO:0000256" key="1">
    <source>
        <dbReference type="ARBA" id="ARBA00006484"/>
    </source>
</evidence>
<dbReference type="PANTHER" id="PTHR42901">
    <property type="entry name" value="ALCOHOL DEHYDROGENASE"/>
    <property type="match status" value="1"/>
</dbReference>
<dbReference type="FunFam" id="3.40.50.720:FF:000047">
    <property type="entry name" value="NADP-dependent L-serine/L-allo-threonine dehydrogenase"/>
    <property type="match status" value="1"/>
</dbReference>
<sequence>MYQMLDPATLTVLVTGASSGIGAASARRFALAGARVIGTGRRADRLIALRDELGANFHPLEVDVRDNAALIAALAGVPEAFRAINVVFANAGLALGLDPAHTASLDDWEDMVDTNIKGLLYTVKATLPAMVARGEGHVVFTGSIAGDYPYPGGNTYGATKAFVKQFSLNLIADLAGTQVRVTNIEPGIVETEFSLVRFHGDEEKSGSVYANLQPLTAEDIAEQVFFACTLPRHVNLNRMQVFPACQTFAPLKVTRG</sequence>
<dbReference type="PANTHER" id="PTHR42901:SF1">
    <property type="entry name" value="ALCOHOL DEHYDROGENASE"/>
    <property type="match status" value="1"/>
</dbReference>
<comment type="caution">
    <text evidence="3">The sequence shown here is derived from an EMBL/GenBank/DDBJ whole genome shotgun (WGS) entry which is preliminary data.</text>
</comment>
<evidence type="ECO:0000313" key="3">
    <source>
        <dbReference type="EMBL" id="PZQ81625.1"/>
    </source>
</evidence>
<protein>
    <submittedName>
        <fullName evidence="3">NAD(P)-dependent oxidoreductase</fullName>
    </submittedName>
</protein>
<dbReference type="Proteomes" id="UP000248887">
    <property type="component" value="Unassembled WGS sequence"/>
</dbReference>
<name>A0A2W5R3J9_ANCNO</name>
<dbReference type="EMBL" id="QFQD01000042">
    <property type="protein sequence ID" value="PZQ81625.1"/>
    <property type="molecule type" value="Genomic_DNA"/>
</dbReference>
<dbReference type="InterPro" id="IPR036291">
    <property type="entry name" value="NAD(P)-bd_dom_sf"/>
</dbReference>
<dbReference type="Pfam" id="PF00106">
    <property type="entry name" value="adh_short"/>
    <property type="match status" value="1"/>
</dbReference>
<dbReference type="GO" id="GO:0016616">
    <property type="term" value="F:oxidoreductase activity, acting on the CH-OH group of donors, NAD or NADP as acceptor"/>
    <property type="evidence" value="ECO:0007669"/>
    <property type="project" value="UniProtKB-ARBA"/>
</dbReference>
<keyword evidence="2" id="KW-0560">Oxidoreductase</keyword>